<dbReference type="EMBL" id="JBHSLL010000056">
    <property type="protein sequence ID" value="MFC5387236.1"/>
    <property type="molecule type" value="Genomic_DNA"/>
</dbReference>
<accession>A0ABW0H1G2</accession>
<evidence type="ECO:0000256" key="1">
    <source>
        <dbReference type="SAM" id="Phobius"/>
    </source>
</evidence>
<evidence type="ECO:0000313" key="3">
    <source>
        <dbReference type="Proteomes" id="UP001596016"/>
    </source>
</evidence>
<name>A0ABW0H1G2_9HYPH</name>
<reference evidence="3" key="1">
    <citation type="journal article" date="2019" name="Int. J. Syst. Evol. Microbiol.">
        <title>The Global Catalogue of Microorganisms (GCM) 10K type strain sequencing project: providing services to taxonomists for standard genome sequencing and annotation.</title>
        <authorList>
            <consortium name="The Broad Institute Genomics Platform"/>
            <consortium name="The Broad Institute Genome Sequencing Center for Infectious Disease"/>
            <person name="Wu L."/>
            <person name="Ma J."/>
        </authorList>
    </citation>
    <scope>NUCLEOTIDE SEQUENCE [LARGE SCALE GENOMIC DNA]</scope>
    <source>
        <strain evidence="3">CGMCC 4.1415</strain>
    </source>
</reference>
<feature type="transmembrane region" description="Helical" evidence="1">
    <location>
        <begin position="27"/>
        <end position="45"/>
    </location>
</feature>
<gene>
    <name evidence="2" type="ORF">ACFPLB_14835</name>
</gene>
<sequence length="156" mass="17375">MASHVVMLPPLANPTDRAERAVLVRDGFAWVAFFLPLLWLLWHRLWGEAFVAVLLFCGFLLLGPVGSLLAFLVGLYVGLEGQAMRIAALRRRGYRQWGVVEGANLDDAHMRYAYAAFDEWLEPEPEPVIGMAPVETARQHVMEPAPSLGLVSYGRS</sequence>
<keyword evidence="1" id="KW-1133">Transmembrane helix</keyword>
<comment type="caution">
    <text evidence="2">The sequence shown here is derived from an EMBL/GenBank/DDBJ whole genome shotgun (WGS) entry which is preliminary data.</text>
</comment>
<organism evidence="2 3">
    <name type="scientific">Aquamicrobium segne</name>
    <dbReference type="NCBI Taxonomy" id="469547"/>
    <lineage>
        <taxon>Bacteria</taxon>
        <taxon>Pseudomonadati</taxon>
        <taxon>Pseudomonadota</taxon>
        <taxon>Alphaproteobacteria</taxon>
        <taxon>Hyphomicrobiales</taxon>
        <taxon>Phyllobacteriaceae</taxon>
        <taxon>Aquamicrobium</taxon>
    </lineage>
</organism>
<proteinExistence type="predicted"/>
<evidence type="ECO:0000313" key="2">
    <source>
        <dbReference type="EMBL" id="MFC5387236.1"/>
    </source>
</evidence>
<dbReference type="InterPro" id="IPR024399">
    <property type="entry name" value="DUF2628"/>
</dbReference>
<dbReference type="Pfam" id="PF10947">
    <property type="entry name" value="DUF2628"/>
    <property type="match status" value="1"/>
</dbReference>
<keyword evidence="1" id="KW-0472">Membrane</keyword>
<dbReference type="Proteomes" id="UP001596016">
    <property type="component" value="Unassembled WGS sequence"/>
</dbReference>
<protein>
    <submittedName>
        <fullName evidence="2">DUF2628 domain-containing protein</fullName>
    </submittedName>
</protein>
<keyword evidence="3" id="KW-1185">Reference proteome</keyword>
<feature type="transmembrane region" description="Helical" evidence="1">
    <location>
        <begin position="51"/>
        <end position="77"/>
    </location>
</feature>
<keyword evidence="1" id="KW-0812">Transmembrane</keyword>
<dbReference type="RefSeq" id="WP_378231022.1">
    <property type="nucleotide sequence ID" value="NZ_JBHSLL010000056.1"/>
</dbReference>